<comment type="similarity">
    <text evidence="1">Belongs to the UPF0065 (bug) family.</text>
</comment>
<dbReference type="PANTHER" id="PTHR42928:SF5">
    <property type="entry name" value="BLR1237 PROTEIN"/>
    <property type="match status" value="1"/>
</dbReference>
<keyword evidence="2" id="KW-0732">Signal</keyword>
<evidence type="ECO:0000313" key="4">
    <source>
        <dbReference type="Proteomes" id="UP000689967"/>
    </source>
</evidence>
<dbReference type="EMBL" id="JAERQM010000005">
    <property type="protein sequence ID" value="MBU8545686.1"/>
    <property type="molecule type" value="Genomic_DNA"/>
</dbReference>
<name>A0ABS6HAE7_9PROT</name>
<reference evidence="3 4" key="1">
    <citation type="submission" date="2021-01" db="EMBL/GenBank/DDBJ databases">
        <title>Roseomonas sp. nov, a bacterium isolated from an oil production mixture in Yumen Oilfield.</title>
        <authorList>
            <person name="Wu D."/>
        </authorList>
    </citation>
    <scope>NUCLEOTIDE SEQUENCE [LARGE SCALE GENOMIC DNA]</scope>
    <source>
        <strain evidence="3 4">ROY-5-3</strain>
    </source>
</reference>
<evidence type="ECO:0000256" key="1">
    <source>
        <dbReference type="ARBA" id="ARBA00006987"/>
    </source>
</evidence>
<evidence type="ECO:0000256" key="2">
    <source>
        <dbReference type="SAM" id="SignalP"/>
    </source>
</evidence>
<proteinExistence type="inferred from homology"/>
<dbReference type="Pfam" id="PF03401">
    <property type="entry name" value="TctC"/>
    <property type="match status" value="1"/>
</dbReference>
<accession>A0ABS6HAE7</accession>
<protein>
    <submittedName>
        <fullName evidence="3">Tripartite tricarboxylate transporter substrate binding protein</fullName>
    </submittedName>
</protein>
<dbReference type="CDD" id="cd07012">
    <property type="entry name" value="PBP2_Bug_TTT"/>
    <property type="match status" value="1"/>
</dbReference>
<sequence length="334" mass="34904">MTPTIGRRLLLGAAGAMLAAPHAQAQGNAAQGNWPDRPIRFVVPFAAGGNTDVLARLYAAHIGPKLGQPIVVENRSGAAGAIGTEAVIRSRADGYSFLIGSPGSIVNSPLLMANKRFDPITDLSFVAMFGQVPMVIIVQPSMPVRTLPELVAYSKAQRNGVTIGTSGIGGANHLPLELFKAETGANLVHVPYRGGGATLPDFAAGNVDGILIELSSVLDLHRDGRGRILGIAAPGRSSQVPEVPTFIEAGYTNFLAASFVGLFAPVGTPAPILGRIQALVGEAARDPDIRARLLSFSVNPPTPEELTTDHLARFLQGELAKARRAIEIAGLKPE</sequence>
<comment type="caution">
    <text evidence="3">The sequence shown here is derived from an EMBL/GenBank/DDBJ whole genome shotgun (WGS) entry which is preliminary data.</text>
</comment>
<dbReference type="PANTHER" id="PTHR42928">
    <property type="entry name" value="TRICARBOXYLATE-BINDING PROTEIN"/>
    <property type="match status" value="1"/>
</dbReference>
<dbReference type="PIRSF" id="PIRSF017082">
    <property type="entry name" value="YflP"/>
    <property type="match status" value="1"/>
</dbReference>
<gene>
    <name evidence="3" type="ORF">JJQ90_18320</name>
</gene>
<dbReference type="RefSeq" id="WP_216877685.1">
    <property type="nucleotide sequence ID" value="NZ_JAERQM010000005.1"/>
</dbReference>
<dbReference type="InterPro" id="IPR005064">
    <property type="entry name" value="BUG"/>
</dbReference>
<dbReference type="Proteomes" id="UP000689967">
    <property type="component" value="Unassembled WGS sequence"/>
</dbReference>
<organism evidence="3 4">
    <name type="scientific">Falsiroseomonas oleicola</name>
    <dbReference type="NCBI Taxonomy" id="2801474"/>
    <lineage>
        <taxon>Bacteria</taxon>
        <taxon>Pseudomonadati</taxon>
        <taxon>Pseudomonadota</taxon>
        <taxon>Alphaproteobacteria</taxon>
        <taxon>Acetobacterales</taxon>
        <taxon>Roseomonadaceae</taxon>
        <taxon>Falsiroseomonas</taxon>
    </lineage>
</organism>
<evidence type="ECO:0000313" key="3">
    <source>
        <dbReference type="EMBL" id="MBU8545686.1"/>
    </source>
</evidence>
<feature type="signal peptide" evidence="2">
    <location>
        <begin position="1"/>
        <end position="25"/>
    </location>
</feature>
<feature type="chain" id="PRO_5045324559" evidence="2">
    <location>
        <begin position="26"/>
        <end position="334"/>
    </location>
</feature>
<keyword evidence="4" id="KW-1185">Reference proteome</keyword>